<dbReference type="InterPro" id="IPR010997">
    <property type="entry name" value="HRDC-like_sf"/>
</dbReference>
<evidence type="ECO:0000256" key="1">
    <source>
        <dbReference type="SAM" id="Coils"/>
    </source>
</evidence>
<protein>
    <submittedName>
        <fullName evidence="3">Helix-turn-helix domain-containing protein</fullName>
    </submittedName>
</protein>
<dbReference type="Gene3D" id="1.10.150.80">
    <property type="entry name" value="HRDC domain"/>
    <property type="match status" value="1"/>
</dbReference>
<comment type="caution">
    <text evidence="3">The sequence shown here is derived from an EMBL/GenBank/DDBJ whole genome shotgun (WGS) entry which is preliminary data.</text>
</comment>
<evidence type="ECO:0000259" key="2">
    <source>
        <dbReference type="PROSITE" id="PS50967"/>
    </source>
</evidence>
<keyword evidence="1" id="KW-0175">Coiled coil</keyword>
<dbReference type="PROSITE" id="PS50967">
    <property type="entry name" value="HRDC"/>
    <property type="match status" value="1"/>
</dbReference>
<dbReference type="AlphaFoldDB" id="A0A9X3F5X8"/>
<dbReference type="Gene3D" id="1.10.10.1390">
    <property type="entry name" value="ATP-dependent DNA helicase RecQ"/>
    <property type="match status" value="1"/>
</dbReference>
<dbReference type="EMBL" id="JAPOHD010000017">
    <property type="protein sequence ID" value="MCY1720407.1"/>
    <property type="molecule type" value="Genomic_DNA"/>
</dbReference>
<name>A0A9X3F5X8_9BACT</name>
<dbReference type="InterPro" id="IPR044876">
    <property type="entry name" value="HRDC_dom_sf"/>
</dbReference>
<dbReference type="Pfam" id="PF00570">
    <property type="entry name" value="HRDC"/>
    <property type="match status" value="1"/>
</dbReference>
<accession>A0A9X3F5X8</accession>
<dbReference type="GO" id="GO:0003676">
    <property type="term" value="F:nucleic acid binding"/>
    <property type="evidence" value="ECO:0007669"/>
    <property type="project" value="InterPro"/>
</dbReference>
<feature type="coiled-coil region" evidence="1">
    <location>
        <begin position="6"/>
        <end position="33"/>
    </location>
</feature>
<dbReference type="SMART" id="SM00341">
    <property type="entry name" value="HRDC"/>
    <property type="match status" value="1"/>
</dbReference>
<keyword evidence="4" id="KW-1185">Reference proteome</keyword>
<evidence type="ECO:0000313" key="3">
    <source>
        <dbReference type="EMBL" id="MCY1720407.1"/>
    </source>
</evidence>
<feature type="domain" description="HRDC" evidence="2">
    <location>
        <begin position="134"/>
        <end position="214"/>
    </location>
</feature>
<reference evidence="3" key="1">
    <citation type="submission" date="2022-11" db="EMBL/GenBank/DDBJ databases">
        <title>Marilongibacter aestuarii gen. nov., sp. nov., isolated from tidal flat sediment.</title>
        <authorList>
            <person name="Jiayan W."/>
        </authorList>
    </citation>
    <scope>NUCLEOTIDE SEQUENCE</scope>
    <source>
        <strain evidence="3">Z1-6</strain>
    </source>
</reference>
<gene>
    <name evidence="3" type="ORF">OU798_08640</name>
</gene>
<dbReference type="InterPro" id="IPR029491">
    <property type="entry name" value="Helicase_HTH"/>
</dbReference>
<dbReference type="Pfam" id="PF14493">
    <property type="entry name" value="HTH_40"/>
    <property type="match status" value="1"/>
</dbReference>
<dbReference type="Proteomes" id="UP001145087">
    <property type="component" value="Unassembled WGS sequence"/>
</dbReference>
<proteinExistence type="predicted"/>
<dbReference type="InterPro" id="IPR002121">
    <property type="entry name" value="HRDC_dom"/>
</dbReference>
<evidence type="ECO:0000313" key="4">
    <source>
        <dbReference type="Proteomes" id="UP001145087"/>
    </source>
</evidence>
<sequence length="330" mass="37650">MRISAKAELQEVADKFQNQLRKYLEENADAENNSPLKERLEKASNYFNEKLEINIVIPLTAADLDIDNKTVKKQLKRTIENLLIETETKLAGFEVCKSGFNVKALLNEQAKASLDTKSAKAKAKKAKPIQDLENIPHPELYKTLRAWRYEKSSESGIPAYMIFSQKALIELVNYLPVDLKSLQLINGLGAKKIEHYGADILQIIQLYCDSNDIERGLIPLKENPKKEKKPREDTKKVSFEMFQSGKTMEEIAKERALSKNTIESHLAHFVKLGELEVTTFLEEAKLKKITAYFEKMENKSFGEAKAHFGDEVSYGELRMGLSYLESLQKE</sequence>
<dbReference type="SUPFAM" id="SSF47819">
    <property type="entry name" value="HRDC-like"/>
    <property type="match status" value="1"/>
</dbReference>
<organism evidence="3 4">
    <name type="scientific">Draconibacterium aestuarii</name>
    <dbReference type="NCBI Taxonomy" id="2998507"/>
    <lineage>
        <taxon>Bacteria</taxon>
        <taxon>Pseudomonadati</taxon>
        <taxon>Bacteroidota</taxon>
        <taxon>Bacteroidia</taxon>
        <taxon>Marinilabiliales</taxon>
        <taxon>Prolixibacteraceae</taxon>
        <taxon>Draconibacterium</taxon>
    </lineage>
</organism>
<dbReference type="GO" id="GO:0000166">
    <property type="term" value="F:nucleotide binding"/>
    <property type="evidence" value="ECO:0007669"/>
    <property type="project" value="InterPro"/>
</dbReference>